<reference evidence="6" key="1">
    <citation type="journal article" date="2016" name="Genome Announc.">
        <title>Complete genome sequence of Alkaliphilus metalliredigens strain QYMF, an alkaliphilic and metal-reducing bacterium isolated from borax-contaminated leachate ponds.</title>
        <authorList>
            <person name="Hwang C."/>
            <person name="Copeland A."/>
            <person name="Lucas S."/>
            <person name="Lapidus A."/>
            <person name="Barry K."/>
            <person name="Detter J.C."/>
            <person name="Glavina Del Rio T."/>
            <person name="Hammon N."/>
            <person name="Israni S."/>
            <person name="Dalin E."/>
            <person name="Tice H."/>
            <person name="Pitluck S."/>
            <person name="Chertkov O."/>
            <person name="Brettin T."/>
            <person name="Bruce D."/>
            <person name="Han C."/>
            <person name="Schmutz J."/>
            <person name="Larimer F."/>
            <person name="Land M.L."/>
            <person name="Hauser L."/>
            <person name="Kyrpides N."/>
            <person name="Mikhailova N."/>
            <person name="Ye Q."/>
            <person name="Zhou J."/>
            <person name="Richardson P."/>
            <person name="Fields M.W."/>
        </authorList>
    </citation>
    <scope>NUCLEOTIDE SEQUENCE [LARGE SCALE GENOMIC DNA]</scope>
    <source>
        <strain evidence="6">QYMF</strain>
    </source>
</reference>
<dbReference type="Proteomes" id="UP000001572">
    <property type="component" value="Chromosome"/>
</dbReference>
<dbReference type="GO" id="GO:0006580">
    <property type="term" value="P:ethanolamine metabolic process"/>
    <property type="evidence" value="ECO:0007669"/>
    <property type="project" value="InterPro"/>
</dbReference>
<name>A6TJX6_ALKMQ</name>
<keyword evidence="6" id="KW-1185">Reference proteome</keyword>
<gene>
    <name evidence="5" type="ordered locus">Amet_0261</name>
</gene>
<evidence type="ECO:0000259" key="4">
    <source>
        <dbReference type="Pfam" id="PF01923"/>
    </source>
</evidence>
<evidence type="ECO:0000313" key="5">
    <source>
        <dbReference type="EMBL" id="ABR46494.1"/>
    </source>
</evidence>
<evidence type="ECO:0000256" key="3">
    <source>
        <dbReference type="ARBA" id="ARBA00022840"/>
    </source>
</evidence>
<keyword evidence="2" id="KW-0547">Nucleotide-binding</keyword>
<dbReference type="EMBL" id="CP000724">
    <property type="protein sequence ID" value="ABR46494.1"/>
    <property type="molecule type" value="Genomic_DNA"/>
</dbReference>
<proteinExistence type="predicted"/>
<dbReference type="Gene3D" id="1.20.1200.10">
    <property type="entry name" value="Cobalamin adenosyltransferase-like"/>
    <property type="match status" value="1"/>
</dbReference>
<evidence type="ECO:0000256" key="2">
    <source>
        <dbReference type="ARBA" id="ARBA00022741"/>
    </source>
</evidence>
<dbReference type="RefSeq" id="WP_011971403.1">
    <property type="nucleotide sequence ID" value="NC_009633.1"/>
</dbReference>
<dbReference type="AlphaFoldDB" id="A6TJX6"/>
<keyword evidence="3" id="KW-0067">ATP-binding</keyword>
<dbReference type="GO" id="GO:0005524">
    <property type="term" value="F:ATP binding"/>
    <property type="evidence" value="ECO:0007669"/>
    <property type="project" value="UniProtKB-KW"/>
</dbReference>
<dbReference type="PIRSF" id="PIRSF012294">
    <property type="entry name" value="ATR_EutT"/>
    <property type="match status" value="1"/>
</dbReference>
<dbReference type="GO" id="GO:0008817">
    <property type="term" value="F:corrinoid adenosyltransferase activity"/>
    <property type="evidence" value="ECO:0007669"/>
    <property type="project" value="InterPro"/>
</dbReference>
<accession>A6TJX6</accession>
<dbReference type="SUPFAM" id="SSF89028">
    <property type="entry name" value="Cobalamin adenosyltransferase-like"/>
    <property type="match status" value="1"/>
</dbReference>
<dbReference type="InterPro" id="IPR036451">
    <property type="entry name" value="CblAdoTrfase-like_sf"/>
</dbReference>
<keyword evidence="1 5" id="KW-0808">Transferase</keyword>
<sequence length="257" mass="29695">MKVLTETSLRMEFKNKFPKTYSINSGILVTPSAKQYLKEKRIELIVEEEQDLEKQEVVSTDPKEVNQKQKQQVLPKYKCYFSGGFFESKPEHMTQLHGNFLVNKDHPRIVLRGKLDSFQAQILEVQVILNNRKEKKLLADLSEVLTFVRSILRAEVLEEPFNQCEILGLGEAELRKMSHNPEQFFDVNHFLPDYSMGTVLIKLNSLRSAAREVEIVGVKAFTGANGDIKRVDMIQALNRLSSCLYIMMCRWQGGYYK</sequence>
<dbReference type="KEGG" id="amt:Amet_0261"/>
<dbReference type="HOGENOM" id="CLU_093470_1_0_9"/>
<evidence type="ECO:0000256" key="1">
    <source>
        <dbReference type="ARBA" id="ARBA00022679"/>
    </source>
</evidence>
<dbReference type="Pfam" id="PF01923">
    <property type="entry name" value="Cob_adeno_trans"/>
    <property type="match status" value="1"/>
</dbReference>
<organism evidence="5 6">
    <name type="scientific">Alkaliphilus metalliredigens (strain QYMF)</name>
    <dbReference type="NCBI Taxonomy" id="293826"/>
    <lineage>
        <taxon>Bacteria</taxon>
        <taxon>Bacillati</taxon>
        <taxon>Bacillota</taxon>
        <taxon>Clostridia</taxon>
        <taxon>Peptostreptococcales</taxon>
        <taxon>Natronincolaceae</taxon>
        <taxon>Alkaliphilus</taxon>
    </lineage>
</organism>
<feature type="domain" description="Cobalamin adenosyltransferase-like" evidence="4">
    <location>
        <begin position="89"/>
        <end position="249"/>
    </location>
</feature>
<dbReference type="GO" id="GO:0009236">
    <property type="term" value="P:cobalamin biosynthetic process"/>
    <property type="evidence" value="ECO:0007669"/>
    <property type="project" value="InterPro"/>
</dbReference>
<dbReference type="InterPro" id="IPR016030">
    <property type="entry name" value="CblAdoTrfase-like"/>
</dbReference>
<dbReference type="STRING" id="293826.Amet_0261"/>
<dbReference type="eggNOG" id="COG4812">
    <property type="taxonomic scope" value="Bacteria"/>
</dbReference>
<protein>
    <submittedName>
        <fullName evidence="5">Cobalamin adenosyltransferase</fullName>
    </submittedName>
</protein>
<evidence type="ECO:0000313" key="6">
    <source>
        <dbReference type="Proteomes" id="UP000001572"/>
    </source>
</evidence>
<dbReference type="InterPro" id="IPR009194">
    <property type="entry name" value="AdoTrfase_EutT"/>
</dbReference>
<dbReference type="OrthoDB" id="306726at2"/>